<accession>A0ABP7C5P9</accession>
<comment type="caution">
    <text evidence="2">The sequence shown here is derived from an EMBL/GenBank/DDBJ whole genome shotgun (WGS) entry which is preliminary data.</text>
</comment>
<dbReference type="RefSeq" id="WP_346135981.1">
    <property type="nucleotide sequence ID" value="NZ_BAABBE010000037.1"/>
</dbReference>
<evidence type="ECO:0000256" key="1">
    <source>
        <dbReference type="SAM" id="MobiDB-lite"/>
    </source>
</evidence>
<proteinExistence type="predicted"/>
<evidence type="ECO:0000313" key="3">
    <source>
        <dbReference type="Proteomes" id="UP001500711"/>
    </source>
</evidence>
<gene>
    <name evidence="2" type="ORF">GCM10022267_79440</name>
</gene>
<keyword evidence="3" id="KW-1185">Reference proteome</keyword>
<dbReference type="EMBL" id="BAABBE010000037">
    <property type="protein sequence ID" value="GAA3680794.1"/>
    <property type="molecule type" value="Genomic_DNA"/>
</dbReference>
<organism evidence="2 3">
    <name type="scientific">Lentzea roselyniae</name>
    <dbReference type="NCBI Taxonomy" id="531940"/>
    <lineage>
        <taxon>Bacteria</taxon>
        <taxon>Bacillati</taxon>
        <taxon>Actinomycetota</taxon>
        <taxon>Actinomycetes</taxon>
        <taxon>Pseudonocardiales</taxon>
        <taxon>Pseudonocardiaceae</taxon>
        <taxon>Lentzea</taxon>
    </lineage>
</organism>
<feature type="region of interest" description="Disordered" evidence="1">
    <location>
        <begin position="74"/>
        <end position="99"/>
    </location>
</feature>
<dbReference type="Proteomes" id="UP001500711">
    <property type="component" value="Unassembled WGS sequence"/>
</dbReference>
<evidence type="ECO:0000313" key="2">
    <source>
        <dbReference type="EMBL" id="GAA3680794.1"/>
    </source>
</evidence>
<sequence length="99" mass="10873">MEYLNSSLAVTPDEEVAEAPVVTTGITDAAIAQTAATRQTFLCTIFPSWPENPIFNYDRTAHELVTAETALTEKHAATHSQASNRDAPSHRLGKRIRHI</sequence>
<reference evidence="3" key="1">
    <citation type="journal article" date="2019" name="Int. J. Syst. Evol. Microbiol.">
        <title>The Global Catalogue of Microorganisms (GCM) 10K type strain sequencing project: providing services to taxonomists for standard genome sequencing and annotation.</title>
        <authorList>
            <consortium name="The Broad Institute Genomics Platform"/>
            <consortium name="The Broad Institute Genome Sequencing Center for Infectious Disease"/>
            <person name="Wu L."/>
            <person name="Ma J."/>
        </authorList>
    </citation>
    <scope>NUCLEOTIDE SEQUENCE [LARGE SCALE GENOMIC DNA]</scope>
    <source>
        <strain evidence="3">JCM 17494</strain>
    </source>
</reference>
<name>A0ABP7C5P9_9PSEU</name>
<protein>
    <submittedName>
        <fullName evidence="2">Uncharacterized protein</fullName>
    </submittedName>
</protein>